<evidence type="ECO:0000313" key="4">
    <source>
        <dbReference type="EMBL" id="SFV77543.1"/>
    </source>
</evidence>
<dbReference type="EC" id="4.2.1.-" evidence="4"/>
<feature type="transmembrane region" description="Helical" evidence="2">
    <location>
        <begin position="93"/>
        <end position="117"/>
    </location>
</feature>
<dbReference type="InterPro" id="IPR051203">
    <property type="entry name" value="Polysaccharide_Synthase-Rel"/>
</dbReference>
<evidence type="ECO:0000256" key="2">
    <source>
        <dbReference type="SAM" id="Phobius"/>
    </source>
</evidence>
<dbReference type="InterPro" id="IPR003869">
    <property type="entry name" value="Polysac_CapD-like"/>
</dbReference>
<dbReference type="SUPFAM" id="SSF53335">
    <property type="entry name" value="S-adenosyl-L-methionine-dependent methyltransferases"/>
    <property type="match status" value="1"/>
</dbReference>
<dbReference type="SUPFAM" id="SSF51735">
    <property type="entry name" value="NAD(P)-binding Rossmann-fold domains"/>
    <property type="match status" value="1"/>
</dbReference>
<dbReference type="InterPro" id="IPR036291">
    <property type="entry name" value="NAD(P)-bd_dom_sf"/>
</dbReference>
<dbReference type="Gene3D" id="3.40.50.720">
    <property type="entry name" value="NAD(P)-binding Rossmann-like Domain"/>
    <property type="match status" value="2"/>
</dbReference>
<accession>A0A1W1DA84</accession>
<dbReference type="InterPro" id="IPR029063">
    <property type="entry name" value="SAM-dependent_MTases_sf"/>
</dbReference>
<dbReference type="CDD" id="cd05237">
    <property type="entry name" value="UDP_invert_4-6DH_SDR_e"/>
    <property type="match status" value="1"/>
</dbReference>
<feature type="domain" description="Polysaccharide biosynthesis protein CapD-like" evidence="3">
    <location>
        <begin position="272"/>
        <end position="561"/>
    </location>
</feature>
<organism evidence="4">
    <name type="scientific">hydrothermal vent metagenome</name>
    <dbReference type="NCBI Taxonomy" id="652676"/>
    <lineage>
        <taxon>unclassified sequences</taxon>
        <taxon>metagenomes</taxon>
        <taxon>ecological metagenomes</taxon>
    </lineage>
</organism>
<dbReference type="PANTHER" id="PTHR43318:SF1">
    <property type="entry name" value="POLYSACCHARIDE BIOSYNTHESIS PROTEIN EPSC-RELATED"/>
    <property type="match status" value="1"/>
</dbReference>
<keyword evidence="2" id="KW-0812">Transmembrane</keyword>
<feature type="transmembrane region" description="Helical" evidence="2">
    <location>
        <begin position="7"/>
        <end position="26"/>
    </location>
</feature>
<proteinExistence type="inferred from homology"/>
<keyword evidence="2" id="KW-1133">Transmembrane helix</keyword>
<dbReference type="PANTHER" id="PTHR43318">
    <property type="entry name" value="UDP-N-ACETYLGLUCOSAMINE 4,6-DEHYDRATASE"/>
    <property type="match status" value="1"/>
</dbReference>
<feature type="transmembrane region" description="Helical" evidence="2">
    <location>
        <begin position="63"/>
        <end position="87"/>
    </location>
</feature>
<name>A0A1W1DA84_9ZZZZ</name>
<evidence type="ECO:0000256" key="1">
    <source>
        <dbReference type="ARBA" id="ARBA00007430"/>
    </source>
</evidence>
<dbReference type="Pfam" id="PF02719">
    <property type="entry name" value="Polysacc_synt_2"/>
    <property type="match status" value="1"/>
</dbReference>
<dbReference type="AlphaFoldDB" id="A0A1W1DA84"/>
<dbReference type="Pfam" id="PF13727">
    <property type="entry name" value="CoA_binding_3"/>
    <property type="match status" value="1"/>
</dbReference>
<evidence type="ECO:0000259" key="3">
    <source>
        <dbReference type="Pfam" id="PF02719"/>
    </source>
</evidence>
<dbReference type="EMBL" id="FPHQ01000201">
    <property type="protein sequence ID" value="SFV77543.1"/>
    <property type="molecule type" value="Genomic_DNA"/>
</dbReference>
<keyword evidence="2" id="KW-0472">Membrane</keyword>
<gene>
    <name evidence="4" type="ORF">MNB_SUP05-10-416</name>
</gene>
<comment type="similarity">
    <text evidence="1">Belongs to the polysaccharide synthase family.</text>
</comment>
<sequence>MLVLDSALIVTCLLAAFSIRLGYWFWPNDDLMLVIIGAPIIAAPIFIRFGLYRAVIRYIGFKALWAIINAVSLYALIWGVIGFMAALDGIPRSVIIINWILSLMAIGGLRIIARLIISGDVHILSKKINSKQKQVLVYGAGDAGVQLVSGLEYSSEYSPVGFIDDATDLQSNQIRGLNIYSADDISTLINRFNLDEILIAIPSLSRSDRNAMLEKLEPYPVEVRLLPGVSELADGKVNIDDLREVDIKDLLGRNIVEPNKDLLGKNITNRVVVVTGAGGSIGSELCRQIVLLKPKALILYEMSELALYNIEKELSSIGINAIDIYPILGSVNNKSRLSNVFKRFDVDTVYHAAAYKHVPMVEFNTTEGVNNNVFGTLNCAQAAIDEGVETFVLISTDKAVRPTNTMGATKRSAELILQALSVEQNSTKFTMVRFGNVLESSGSVIPLFKQQIKSGGPVTVTDKDIIRYFMTIPEAVELVIQAGAMGTGGDVFVLDMGKPVRINDLAKKMIRLSGLEVKDESNPDGDIEINYTGLRPGEKLFEELLIGDNVDDTNHALIVRAEEEMLTWEELEPIFDELSKAVKDCDQELLRSLLKKIVPGFQPQCDIEDILYQK</sequence>
<reference evidence="4" key="1">
    <citation type="submission" date="2016-10" db="EMBL/GenBank/DDBJ databases">
        <authorList>
            <person name="de Groot N.N."/>
        </authorList>
    </citation>
    <scope>NUCLEOTIDE SEQUENCE</scope>
</reference>
<protein>
    <submittedName>
        <fullName evidence="4">UDP-N-acetylglucosamine 4,6-dehydratase</fullName>
        <ecNumber evidence="4">4.2.1.-</ecNumber>
    </submittedName>
</protein>
<keyword evidence="4" id="KW-0456">Lyase</keyword>
<feature type="transmembrane region" description="Helical" evidence="2">
    <location>
        <begin position="32"/>
        <end position="51"/>
    </location>
</feature>
<dbReference type="GO" id="GO:0016829">
    <property type="term" value="F:lyase activity"/>
    <property type="evidence" value="ECO:0007669"/>
    <property type="project" value="UniProtKB-KW"/>
</dbReference>